<dbReference type="GO" id="GO:0005737">
    <property type="term" value="C:cytoplasm"/>
    <property type="evidence" value="ECO:0007669"/>
    <property type="project" value="TreeGrafter"/>
</dbReference>
<dbReference type="GO" id="GO:0004857">
    <property type="term" value="F:enzyme inhibitor activity"/>
    <property type="evidence" value="ECO:0007669"/>
    <property type="project" value="TreeGrafter"/>
</dbReference>
<dbReference type="InterPro" id="IPR051226">
    <property type="entry name" value="PP1_Regulatory_Subunit"/>
</dbReference>
<dbReference type="PROSITE" id="PS50297">
    <property type="entry name" value="ANK_REP_REGION"/>
    <property type="match status" value="2"/>
</dbReference>
<dbReference type="SMART" id="SM00248">
    <property type="entry name" value="ANK"/>
    <property type="match status" value="2"/>
</dbReference>
<evidence type="ECO:0000256" key="1">
    <source>
        <dbReference type="ARBA" id="ARBA00022473"/>
    </source>
</evidence>
<reference evidence="5 7" key="2">
    <citation type="journal article" date="2013" name="Nature">
        <title>Insights into bilaterian evolution from three spiralian genomes.</title>
        <authorList>
            <person name="Simakov O."/>
            <person name="Marletaz F."/>
            <person name="Cho S.J."/>
            <person name="Edsinger-Gonzales E."/>
            <person name="Havlak P."/>
            <person name="Hellsten U."/>
            <person name="Kuo D.H."/>
            <person name="Larsson T."/>
            <person name="Lv J."/>
            <person name="Arendt D."/>
            <person name="Savage R."/>
            <person name="Osoegawa K."/>
            <person name="de Jong P."/>
            <person name="Grimwood J."/>
            <person name="Chapman J.A."/>
            <person name="Shapiro H."/>
            <person name="Aerts A."/>
            <person name="Otillar R.P."/>
            <person name="Terry A.Y."/>
            <person name="Boore J.L."/>
            <person name="Grigoriev I.V."/>
            <person name="Lindberg D.R."/>
            <person name="Seaver E.C."/>
            <person name="Weisblat D.A."/>
            <person name="Putnam N.H."/>
            <person name="Rokhsar D.S."/>
        </authorList>
    </citation>
    <scope>NUCLEOTIDE SEQUENCE</scope>
    <source>
        <strain evidence="5 7">I ESC-2004</strain>
    </source>
</reference>
<dbReference type="Proteomes" id="UP000014760">
    <property type="component" value="Unassembled WGS sequence"/>
</dbReference>
<keyword evidence="2" id="KW-0677">Repeat</keyword>
<gene>
    <name evidence="5" type="ORF">CAPTEDRAFT_85711</name>
</gene>
<evidence type="ECO:0000313" key="5">
    <source>
        <dbReference type="EMBL" id="ELT99199.1"/>
    </source>
</evidence>
<sequence length="127" mass="13727">ISFPTDALFRSAILENDISEIHRLLVADGNGISLDGCNHVGLTPLHQAVLNNNIDSVKLLLQFNASVEIPDVHGFTPLHTASACGFIQVVSLLVIFGANPFQQTQDGDLPIDLAKDLSTSRLLQDHM</sequence>
<keyword evidence="4" id="KW-0040">ANK repeat</keyword>
<evidence type="ECO:0000313" key="6">
    <source>
        <dbReference type="EnsemblMetazoa" id="CapteP85711"/>
    </source>
</evidence>
<dbReference type="GO" id="GO:0019208">
    <property type="term" value="F:phosphatase regulator activity"/>
    <property type="evidence" value="ECO:0007669"/>
    <property type="project" value="TreeGrafter"/>
</dbReference>
<keyword evidence="1" id="KW-0217">Developmental protein</keyword>
<comment type="similarity">
    <text evidence="3">Belongs to the NRARP family.</text>
</comment>
<evidence type="ECO:0000256" key="4">
    <source>
        <dbReference type="PROSITE-ProRule" id="PRU00023"/>
    </source>
</evidence>
<feature type="repeat" description="ANK" evidence="4">
    <location>
        <begin position="73"/>
        <end position="105"/>
    </location>
</feature>
<dbReference type="PANTHER" id="PTHR24179:SF21">
    <property type="entry name" value="MYOSIN BINDING SUBUNIT, ISOFORM O"/>
    <property type="match status" value="1"/>
</dbReference>
<organism evidence="5">
    <name type="scientific">Capitella teleta</name>
    <name type="common">Polychaete worm</name>
    <dbReference type="NCBI Taxonomy" id="283909"/>
    <lineage>
        <taxon>Eukaryota</taxon>
        <taxon>Metazoa</taxon>
        <taxon>Spiralia</taxon>
        <taxon>Lophotrochozoa</taxon>
        <taxon>Annelida</taxon>
        <taxon>Polychaeta</taxon>
        <taxon>Sedentaria</taxon>
        <taxon>Scolecida</taxon>
        <taxon>Capitellidae</taxon>
        <taxon>Capitella</taxon>
    </lineage>
</organism>
<dbReference type="SUPFAM" id="SSF48403">
    <property type="entry name" value="Ankyrin repeat"/>
    <property type="match status" value="1"/>
</dbReference>
<protein>
    <submittedName>
        <fullName evidence="5 6">Uncharacterized protein</fullName>
    </submittedName>
</protein>
<dbReference type="AlphaFoldDB" id="R7TZK4"/>
<evidence type="ECO:0000256" key="3">
    <source>
        <dbReference type="ARBA" id="ARBA00038386"/>
    </source>
</evidence>
<dbReference type="EMBL" id="AMQN01010142">
    <property type="status" value="NOT_ANNOTATED_CDS"/>
    <property type="molecule type" value="Genomic_DNA"/>
</dbReference>
<dbReference type="EMBL" id="KB307129">
    <property type="protein sequence ID" value="ELT99199.1"/>
    <property type="molecule type" value="Genomic_DNA"/>
</dbReference>
<dbReference type="Pfam" id="PF12796">
    <property type="entry name" value="Ank_2"/>
    <property type="match status" value="1"/>
</dbReference>
<dbReference type="STRING" id="283909.R7TZK4"/>
<feature type="non-terminal residue" evidence="5">
    <location>
        <position position="1"/>
    </location>
</feature>
<dbReference type="InterPro" id="IPR036770">
    <property type="entry name" value="Ankyrin_rpt-contain_sf"/>
</dbReference>
<dbReference type="InterPro" id="IPR002110">
    <property type="entry name" value="Ankyrin_rpt"/>
</dbReference>
<dbReference type="Gene3D" id="1.25.40.20">
    <property type="entry name" value="Ankyrin repeat-containing domain"/>
    <property type="match status" value="1"/>
</dbReference>
<proteinExistence type="inferred from homology"/>
<reference evidence="6" key="3">
    <citation type="submission" date="2015-06" db="UniProtKB">
        <authorList>
            <consortium name="EnsemblMetazoa"/>
        </authorList>
    </citation>
    <scope>IDENTIFICATION</scope>
</reference>
<keyword evidence="7" id="KW-1185">Reference proteome</keyword>
<dbReference type="PANTHER" id="PTHR24179">
    <property type="entry name" value="PROTEIN PHOSPHATASE 1 REGULATORY SUBUNIT 12"/>
    <property type="match status" value="1"/>
</dbReference>
<dbReference type="HOGENOM" id="CLU_000134_45_5_1"/>
<evidence type="ECO:0000313" key="7">
    <source>
        <dbReference type="Proteomes" id="UP000014760"/>
    </source>
</evidence>
<reference evidence="7" key="1">
    <citation type="submission" date="2012-12" db="EMBL/GenBank/DDBJ databases">
        <authorList>
            <person name="Hellsten U."/>
            <person name="Grimwood J."/>
            <person name="Chapman J.A."/>
            <person name="Shapiro H."/>
            <person name="Aerts A."/>
            <person name="Otillar R.P."/>
            <person name="Terry A.Y."/>
            <person name="Boore J.L."/>
            <person name="Simakov O."/>
            <person name="Marletaz F."/>
            <person name="Cho S.-J."/>
            <person name="Edsinger-Gonzales E."/>
            <person name="Havlak P."/>
            <person name="Kuo D.-H."/>
            <person name="Larsson T."/>
            <person name="Lv J."/>
            <person name="Arendt D."/>
            <person name="Savage R."/>
            <person name="Osoegawa K."/>
            <person name="de Jong P."/>
            <person name="Lindberg D.R."/>
            <person name="Seaver E.C."/>
            <person name="Weisblat D.A."/>
            <person name="Putnam N.H."/>
            <person name="Grigoriev I.V."/>
            <person name="Rokhsar D.S."/>
        </authorList>
    </citation>
    <scope>NUCLEOTIDE SEQUENCE</scope>
    <source>
        <strain evidence="7">I ESC-2004</strain>
    </source>
</reference>
<feature type="non-terminal residue" evidence="5">
    <location>
        <position position="127"/>
    </location>
</feature>
<dbReference type="PROSITE" id="PS50088">
    <property type="entry name" value="ANK_REPEAT"/>
    <property type="match status" value="2"/>
</dbReference>
<accession>R7TZK4</accession>
<name>R7TZK4_CAPTE</name>
<evidence type="ECO:0000256" key="2">
    <source>
        <dbReference type="ARBA" id="ARBA00022737"/>
    </source>
</evidence>
<dbReference type="OMA" id="ADHNMAR"/>
<dbReference type="EnsemblMetazoa" id="CapteT85711">
    <property type="protein sequence ID" value="CapteP85711"/>
    <property type="gene ID" value="CapteG85711"/>
</dbReference>
<feature type="repeat" description="ANK" evidence="4">
    <location>
        <begin position="40"/>
        <end position="72"/>
    </location>
</feature>
<dbReference type="OrthoDB" id="19014at2759"/>